<dbReference type="Proteomes" id="UP000244948">
    <property type="component" value="Unassembled WGS sequence"/>
</dbReference>
<dbReference type="RefSeq" id="WP_109235298.1">
    <property type="nucleotide sequence ID" value="NZ_BMXZ01000001.1"/>
</dbReference>
<comment type="cofactor">
    <cofactor evidence="7">
        <name>a divalent metal cation</name>
        <dbReference type="ChEBI" id="CHEBI:60240"/>
    </cofactor>
    <text evidence="7">Binds 1 divalent metal cation per subunit.</text>
</comment>
<proteinExistence type="inferred from homology"/>
<gene>
    <name evidence="8" type="primary">nagA</name>
    <name evidence="8" type="ORF">DC082_00595</name>
</gene>
<comment type="similarity">
    <text evidence="1 4">Belongs to the metallo-dependent hydrolases superfamily. NagA family.</text>
</comment>
<dbReference type="PANTHER" id="PTHR11113">
    <property type="entry name" value="N-ACETYLGLUCOSAMINE-6-PHOSPHATE DEACETYLASE"/>
    <property type="match status" value="1"/>
</dbReference>
<feature type="binding site" evidence="6">
    <location>
        <position position="141"/>
    </location>
    <ligand>
        <name>substrate</name>
    </ligand>
</feature>
<dbReference type="Gene3D" id="3.20.20.140">
    <property type="entry name" value="Metal-dependent hydrolases"/>
    <property type="match status" value="1"/>
</dbReference>
<dbReference type="SUPFAM" id="SSF51338">
    <property type="entry name" value="Composite domain of metallo-dependent hydrolases"/>
    <property type="match status" value="1"/>
</dbReference>
<dbReference type="InterPro" id="IPR003764">
    <property type="entry name" value="GlcNAc_6-P_deAcase"/>
</dbReference>
<dbReference type="SUPFAM" id="SSF51556">
    <property type="entry name" value="Metallo-dependent hydrolases"/>
    <property type="match status" value="1"/>
</dbReference>
<evidence type="ECO:0000313" key="8">
    <source>
        <dbReference type="EMBL" id="PWD84083.1"/>
    </source>
</evidence>
<evidence type="ECO:0000256" key="1">
    <source>
        <dbReference type="ARBA" id="ARBA00010716"/>
    </source>
</evidence>
<name>A0A2U2ALI3_9GAMM</name>
<feature type="binding site" evidence="7">
    <location>
        <position position="215"/>
    </location>
    <ligand>
        <name>Zn(2+)</name>
        <dbReference type="ChEBI" id="CHEBI:29105"/>
    </ligand>
</feature>
<keyword evidence="9" id="KW-1185">Reference proteome</keyword>
<accession>A0A2U2ALI3</accession>
<feature type="binding site" evidence="6">
    <location>
        <position position="226"/>
    </location>
    <ligand>
        <name>substrate</name>
    </ligand>
</feature>
<dbReference type="InterPro" id="IPR011059">
    <property type="entry name" value="Metal-dep_hydrolase_composite"/>
</dbReference>
<comment type="caution">
    <text evidence="8">The sequence shown here is derived from an EMBL/GenBank/DDBJ whole genome shotgun (WGS) entry which is preliminary data.</text>
</comment>
<dbReference type="PANTHER" id="PTHR11113:SF14">
    <property type="entry name" value="N-ACETYLGLUCOSAMINE-6-PHOSPHATE DEACETYLASE"/>
    <property type="match status" value="1"/>
</dbReference>
<feature type="active site" description="Proton donor/acceptor" evidence="5">
    <location>
        <position position="273"/>
    </location>
</feature>
<evidence type="ECO:0000256" key="3">
    <source>
        <dbReference type="ARBA" id="ARBA00022801"/>
    </source>
</evidence>
<evidence type="ECO:0000256" key="6">
    <source>
        <dbReference type="PIRSR" id="PIRSR038994-2"/>
    </source>
</evidence>
<feature type="binding site" evidence="6">
    <location>
        <begin position="218"/>
        <end position="219"/>
    </location>
    <ligand>
        <name>substrate</name>
    </ligand>
</feature>
<dbReference type="GO" id="GO:0008448">
    <property type="term" value="F:N-acetylglucosamine-6-phosphate deacetylase activity"/>
    <property type="evidence" value="ECO:0007669"/>
    <property type="project" value="InterPro"/>
</dbReference>
<dbReference type="PIRSF" id="PIRSF038994">
    <property type="entry name" value="NagA"/>
    <property type="match status" value="1"/>
</dbReference>
<evidence type="ECO:0000256" key="4">
    <source>
        <dbReference type="PIRNR" id="PIRNR038994"/>
    </source>
</evidence>
<keyword evidence="2 7" id="KW-0479">Metal-binding</keyword>
<organism evidence="8 9">
    <name type="scientific">Ignatzschineria indica</name>
    <dbReference type="NCBI Taxonomy" id="472583"/>
    <lineage>
        <taxon>Bacteria</taxon>
        <taxon>Pseudomonadati</taxon>
        <taxon>Pseudomonadota</taxon>
        <taxon>Gammaproteobacteria</taxon>
        <taxon>Cardiobacteriales</taxon>
        <taxon>Ignatzschineriaceae</taxon>
        <taxon>Ignatzschineria</taxon>
    </lineage>
</organism>
<evidence type="ECO:0000256" key="5">
    <source>
        <dbReference type="PIRSR" id="PIRSR038994-1"/>
    </source>
</evidence>
<dbReference type="EMBL" id="QEWR01000002">
    <property type="protein sequence ID" value="PWD84083.1"/>
    <property type="molecule type" value="Genomic_DNA"/>
</dbReference>
<sequence length="393" mass="42830">MNQNIALVAPTIFDGMQLLKESAILLKNGLIEEIISQQDIPSFYTIKEYHGTLLPGFIDLQVNGGGGILFNDAPNLLGISQILKAHRARGTAALLPTLITATDEVIKRGLEAVSEGMEKKLPGLLGIHIEGPMINPERKGIHKADNIRLLSDEMIDLIASYTEIPRLITLAPEIVPLPIIEKLTQSGAIIFAGHTECPPDLLHRALAAGVKGFTHLYNAMPQMSSRNPATTGYAIQSKESYVSIINDTFHVDPLMVKLAYQSKPKGKLFIVSDAMSSIGSDQKSFYLDDQQIYVNQGRLTNNQGTLAGAHIDMACSILNAIDLLDIPLEEALALGTSIPATLIYQKDQKSFRSYGFLQKGAPAYINLLKEGEITPLNFESYPSTQANSDFEMG</sequence>
<dbReference type="GO" id="GO:0046872">
    <property type="term" value="F:metal ion binding"/>
    <property type="evidence" value="ECO:0007669"/>
    <property type="project" value="UniProtKB-KW"/>
</dbReference>
<dbReference type="GO" id="GO:0006046">
    <property type="term" value="P:N-acetylglucosamine catabolic process"/>
    <property type="evidence" value="ECO:0007669"/>
    <property type="project" value="TreeGrafter"/>
</dbReference>
<dbReference type="InterPro" id="IPR032466">
    <property type="entry name" value="Metal_Hydrolase"/>
</dbReference>
<dbReference type="AlphaFoldDB" id="A0A2U2ALI3"/>
<feature type="binding site" evidence="6">
    <location>
        <begin position="306"/>
        <end position="308"/>
    </location>
    <ligand>
        <name>substrate</name>
    </ligand>
</feature>
<keyword evidence="3 4" id="KW-0378">Hydrolase</keyword>
<evidence type="ECO:0000256" key="2">
    <source>
        <dbReference type="ARBA" id="ARBA00022723"/>
    </source>
</evidence>
<feature type="binding site" evidence="7">
    <location>
        <position position="194"/>
    </location>
    <ligand>
        <name>Zn(2+)</name>
        <dbReference type="ChEBI" id="CHEBI:29105"/>
    </ligand>
</feature>
<keyword evidence="4" id="KW-0119">Carbohydrate metabolism</keyword>
<reference evidence="8 9" key="1">
    <citation type="journal article" date="2018" name="Genome Announc.">
        <title>Ignatzschineria cameli sp. nov., isolated from necrotic foot tissue of dromedaries (Camelus dromedarius) and associated maggots (Wohlfahrtia species) in Dubai.</title>
        <authorList>
            <person name="Tsang C.C."/>
            <person name="Tang J.Y."/>
            <person name="Fong J.Y."/>
            <person name="Kinne J."/>
            <person name="Lee H.H."/>
            <person name="Joseph M."/>
            <person name="Jose S."/>
            <person name="Schuster R.K."/>
            <person name="Tang Y."/>
            <person name="Sivakumar S."/>
            <person name="Chen J.H."/>
            <person name="Teng J.L."/>
            <person name="Lau S.K."/>
            <person name="Wernery U."/>
            <person name="Woo P.C."/>
        </authorList>
    </citation>
    <scope>NUCLEOTIDE SEQUENCE [LARGE SCALE GENOMIC DNA]</scope>
    <source>
        <strain evidence="8 9">KCTC 22643</strain>
    </source>
</reference>
<evidence type="ECO:0000313" key="9">
    <source>
        <dbReference type="Proteomes" id="UP000244948"/>
    </source>
</evidence>
<feature type="binding site" evidence="7">
    <location>
        <position position="130"/>
    </location>
    <ligand>
        <name>Zn(2+)</name>
        <dbReference type="ChEBI" id="CHEBI:29105"/>
    </ligand>
</feature>
<dbReference type="NCBIfam" id="TIGR00221">
    <property type="entry name" value="nagA"/>
    <property type="match status" value="1"/>
</dbReference>
<feature type="binding site" evidence="6">
    <location>
        <position position="250"/>
    </location>
    <ligand>
        <name>substrate</name>
    </ligand>
</feature>
<dbReference type="Gene3D" id="2.30.40.10">
    <property type="entry name" value="Urease, subunit C, domain 1"/>
    <property type="match status" value="1"/>
</dbReference>
<evidence type="ECO:0000256" key="7">
    <source>
        <dbReference type="PIRSR" id="PIRSR038994-3"/>
    </source>
</evidence>
<protein>
    <submittedName>
        <fullName evidence="8">N-acetylglucosamine-6-phosphate deacetylase</fullName>
    </submittedName>
</protein>